<evidence type="ECO:0000313" key="2">
    <source>
        <dbReference type="Proteomes" id="UP000321408"/>
    </source>
</evidence>
<name>A0A5B9D7Z8_9ARCH</name>
<dbReference type="AlphaFoldDB" id="A0A5B9D7Z8"/>
<dbReference type="EMBL" id="CP042905">
    <property type="protein sequence ID" value="QEE15368.2"/>
    <property type="molecule type" value="Genomic_DNA"/>
</dbReference>
<proteinExistence type="predicted"/>
<organism evidence="1 2">
    <name type="scientific">Promethearchaeum syntrophicum</name>
    <dbReference type="NCBI Taxonomy" id="2594042"/>
    <lineage>
        <taxon>Archaea</taxon>
        <taxon>Promethearchaeati</taxon>
        <taxon>Promethearchaeota</taxon>
        <taxon>Promethearchaeia</taxon>
        <taxon>Promethearchaeales</taxon>
        <taxon>Promethearchaeaceae</taxon>
        <taxon>Promethearchaeum</taxon>
    </lineage>
</organism>
<evidence type="ECO:0000313" key="1">
    <source>
        <dbReference type="EMBL" id="QEE15368.2"/>
    </source>
</evidence>
<gene>
    <name evidence="1" type="ORF">DSAG12_01193</name>
</gene>
<keyword evidence="2" id="KW-1185">Reference proteome</keyword>
<accession>A0A5B9D7Z8</accession>
<protein>
    <submittedName>
        <fullName evidence="1">Uncharacterized protein</fullName>
    </submittedName>
</protein>
<dbReference type="Proteomes" id="UP000321408">
    <property type="component" value="Chromosome"/>
</dbReference>
<reference evidence="1 2" key="1">
    <citation type="journal article" date="2020" name="Nature">
        <title>Isolation of an archaeon at the prokaryote-eukaryote interface.</title>
        <authorList>
            <person name="Imachi H."/>
            <person name="Nobu M.K."/>
            <person name="Nakahara N."/>
            <person name="Morono Y."/>
            <person name="Ogawara M."/>
            <person name="Takaki Y."/>
            <person name="Takano Y."/>
            <person name="Uematsu K."/>
            <person name="Ikuta T."/>
            <person name="Ito M."/>
            <person name="Matsui Y."/>
            <person name="Miyazaki M."/>
            <person name="Murata K."/>
            <person name="Saito Y."/>
            <person name="Sakai S."/>
            <person name="Song C."/>
            <person name="Tasumi E."/>
            <person name="Yamanaka Y."/>
            <person name="Yamaguchi T."/>
            <person name="Kamagata Y."/>
            <person name="Tamaki H."/>
            <person name="Takai K."/>
        </authorList>
    </citation>
    <scope>NUCLEOTIDE SEQUENCE [LARGE SCALE GENOMIC DNA]</scope>
    <source>
        <strain evidence="1 2">MK-D1</strain>
    </source>
</reference>
<sequence length="109" mass="12914">MAYSDRKKGNNKRSWEDIKKKIKDEFTKTKEIAKETYQGIKKQLNEEQPKRIKKNKPFDPNLELFCPFCEFPIPKELKPLIKDSNSIVCENCGTEIQKSSFFKDYSFPE</sequence>
<dbReference type="KEGG" id="psyt:DSAG12_01193"/>
<reference evidence="1 2" key="2">
    <citation type="journal article" date="2024" name="Int. J. Syst. Evol. Microbiol.">
        <title>Promethearchaeum syntrophicum gen. nov., sp. nov., an anaerobic, obligately syntrophic archaeon, the first isolate of the lineage 'Asgard' archaea, and proposal of the new archaeal phylum Promethearchaeota phyl. nov. and kingdom Promethearchaeati regn. nov.</title>
        <authorList>
            <person name="Imachi H."/>
            <person name="Nobu M.K."/>
            <person name="Kato S."/>
            <person name="Takaki Y."/>
            <person name="Miyazaki M."/>
            <person name="Miyata M."/>
            <person name="Ogawara M."/>
            <person name="Saito Y."/>
            <person name="Sakai S."/>
            <person name="Tahara Y.O."/>
            <person name="Takano Y."/>
            <person name="Tasumi E."/>
            <person name="Uematsu K."/>
            <person name="Yoshimura T."/>
            <person name="Itoh T."/>
            <person name="Ohkuma M."/>
            <person name="Takai K."/>
        </authorList>
    </citation>
    <scope>NUCLEOTIDE SEQUENCE [LARGE SCALE GENOMIC DNA]</scope>
    <source>
        <strain evidence="1 2">MK-D1</strain>
    </source>
</reference>